<keyword evidence="3" id="KW-1185">Reference proteome</keyword>
<dbReference type="Pfam" id="PF12697">
    <property type="entry name" value="Abhydrolase_6"/>
    <property type="match status" value="1"/>
</dbReference>
<dbReference type="InterPro" id="IPR029058">
    <property type="entry name" value="AB_hydrolase_fold"/>
</dbReference>
<protein>
    <recommendedName>
        <fullName evidence="1">AB hydrolase-1 domain-containing protein</fullName>
    </recommendedName>
</protein>
<dbReference type="InterPro" id="IPR050228">
    <property type="entry name" value="Carboxylesterase_BioH"/>
</dbReference>
<organism evidence="2 3">
    <name type="scientific">Meripilus lineatus</name>
    <dbReference type="NCBI Taxonomy" id="2056292"/>
    <lineage>
        <taxon>Eukaryota</taxon>
        <taxon>Fungi</taxon>
        <taxon>Dikarya</taxon>
        <taxon>Basidiomycota</taxon>
        <taxon>Agaricomycotina</taxon>
        <taxon>Agaricomycetes</taxon>
        <taxon>Polyporales</taxon>
        <taxon>Meripilaceae</taxon>
        <taxon>Meripilus</taxon>
    </lineage>
</organism>
<reference evidence="2" key="1">
    <citation type="submission" date="2022-07" db="EMBL/GenBank/DDBJ databases">
        <title>Genome Sequence of Physisporinus lineatus.</title>
        <authorList>
            <person name="Buettner E."/>
        </authorList>
    </citation>
    <scope>NUCLEOTIDE SEQUENCE</scope>
    <source>
        <strain evidence="2">VT162</strain>
    </source>
</reference>
<sequence length="336" mass="37495">MASGTTRGTTHLHFDSHTFDPRPRYPLVATAKRYWHPDFYSEDADALTLIFAHGTGFHKEHWEPTLEYVYETLARTGGVKLREAWSIDCPNHGDAAVINEEELQWGYEDLFAWEEYARSLHDFLTGQGTGIPVDFSTRRLVGIGHSMGALSLMLAGMHQPKLTFSALILVDPMIFFKPPSREDAAMTVDLAGGAPKGEISGPVERKPLNHFNLDLHSKSGIPGFLRSLLSQEAACYRDGLGYSRGYKLLKYLCQIVPVHFIYGAVDDYLPGFVKEDVLENACDGKYASVARVPDAGHLVPQMQPRGLADAIFVILELESNRTSTPLQQQQPYQSRL</sequence>
<comment type="caution">
    <text evidence="2">The sequence shown here is derived from an EMBL/GenBank/DDBJ whole genome shotgun (WGS) entry which is preliminary data.</text>
</comment>
<dbReference type="EMBL" id="JANAWD010000004">
    <property type="protein sequence ID" value="KAJ3491998.1"/>
    <property type="molecule type" value="Genomic_DNA"/>
</dbReference>
<dbReference type="PANTHER" id="PTHR43194:SF2">
    <property type="entry name" value="PEROXISOMAL MEMBRANE PROTEIN LPX1"/>
    <property type="match status" value="1"/>
</dbReference>
<evidence type="ECO:0000313" key="3">
    <source>
        <dbReference type="Proteomes" id="UP001212997"/>
    </source>
</evidence>
<dbReference type="Proteomes" id="UP001212997">
    <property type="component" value="Unassembled WGS sequence"/>
</dbReference>
<dbReference type="AlphaFoldDB" id="A0AAD5VCJ5"/>
<dbReference type="SUPFAM" id="SSF53474">
    <property type="entry name" value="alpha/beta-Hydrolases"/>
    <property type="match status" value="1"/>
</dbReference>
<dbReference type="PANTHER" id="PTHR43194">
    <property type="entry name" value="HYDROLASE ALPHA/BETA FOLD FAMILY"/>
    <property type="match status" value="1"/>
</dbReference>
<gene>
    <name evidence="2" type="ORF">NLI96_g302</name>
</gene>
<dbReference type="InterPro" id="IPR000073">
    <property type="entry name" value="AB_hydrolase_1"/>
</dbReference>
<proteinExistence type="predicted"/>
<evidence type="ECO:0000313" key="2">
    <source>
        <dbReference type="EMBL" id="KAJ3491998.1"/>
    </source>
</evidence>
<name>A0AAD5VCJ5_9APHY</name>
<feature type="domain" description="AB hydrolase-1" evidence="1">
    <location>
        <begin position="49"/>
        <end position="310"/>
    </location>
</feature>
<evidence type="ECO:0000259" key="1">
    <source>
        <dbReference type="Pfam" id="PF12697"/>
    </source>
</evidence>
<accession>A0AAD5VCJ5</accession>
<dbReference type="Gene3D" id="3.40.50.1820">
    <property type="entry name" value="alpha/beta hydrolase"/>
    <property type="match status" value="1"/>
</dbReference>